<dbReference type="GO" id="GO:0016740">
    <property type="term" value="F:transferase activity"/>
    <property type="evidence" value="ECO:0007669"/>
    <property type="project" value="UniProtKB-KW"/>
</dbReference>
<proteinExistence type="predicted"/>
<sequence>MKQETIKNNNITYALTEFGLEPEGYEVKKFGSGLINYTWKLTGSKGSYILQQINDTIFKRPEDIADNIRKLQIFLQQTVPEYLFVAPVPSLSNKYLIQSEDGSFYRLLPFIQGSHTVDYLQHQEQAYEAAVQFGKFTRLLKDFDLKQLKYTLQDFHNLSLRFEEFKTSCAQAGHSRLERAKKAVEEVFLNMDIARIYGGLISNGEIPLRVVHHDTKINNVLFDGQGKGLCVIDLDTVMPGFYLSDAGDMLRTCLSPANEEESDLAKIHIREDFFMAIYNGYMKEMGEVLTPKEKGLFIYSGKMMIYLQALRFLTDFLNGDKYYHITYPEQNLIRASNQFELLRQYNQQEDRFLQLIG</sequence>
<keyword evidence="3" id="KW-1185">Reference proteome</keyword>
<evidence type="ECO:0000313" key="3">
    <source>
        <dbReference type="Proteomes" id="UP000462014"/>
    </source>
</evidence>
<accession>A0A7K1ST54</accession>
<dbReference type="InterPro" id="IPR002575">
    <property type="entry name" value="Aminoglycoside_PTrfase"/>
</dbReference>
<dbReference type="RefSeq" id="WP_157564035.1">
    <property type="nucleotide sequence ID" value="NZ_WPIK01000002.1"/>
</dbReference>
<dbReference type="Pfam" id="PF01636">
    <property type="entry name" value="APH"/>
    <property type="match status" value="1"/>
</dbReference>
<dbReference type="EMBL" id="WPIK01000002">
    <property type="protein sequence ID" value="MVN20496.1"/>
    <property type="molecule type" value="Genomic_DNA"/>
</dbReference>
<feature type="domain" description="Aminoglycoside phosphotransferase" evidence="1">
    <location>
        <begin position="27"/>
        <end position="257"/>
    </location>
</feature>
<dbReference type="Proteomes" id="UP000462014">
    <property type="component" value="Unassembled WGS sequence"/>
</dbReference>
<dbReference type="InterPro" id="IPR011009">
    <property type="entry name" value="Kinase-like_dom_sf"/>
</dbReference>
<reference evidence="2 3" key="1">
    <citation type="submission" date="2019-12" db="EMBL/GenBank/DDBJ databases">
        <title>Mucilaginibacter sp. HMF7410 genome sequencing and assembly.</title>
        <authorList>
            <person name="Kang H."/>
            <person name="Cha I."/>
            <person name="Kim H."/>
            <person name="Joh K."/>
        </authorList>
    </citation>
    <scope>NUCLEOTIDE SEQUENCE [LARGE SCALE GENOMIC DNA]</scope>
    <source>
        <strain evidence="2 3">HMF7410</strain>
    </source>
</reference>
<name>A0A7K1ST54_9SPHI</name>
<dbReference type="SUPFAM" id="SSF56112">
    <property type="entry name" value="Protein kinase-like (PK-like)"/>
    <property type="match status" value="1"/>
</dbReference>
<evidence type="ECO:0000259" key="1">
    <source>
        <dbReference type="Pfam" id="PF01636"/>
    </source>
</evidence>
<protein>
    <submittedName>
        <fullName evidence="2">Phosphotransferase</fullName>
    </submittedName>
</protein>
<gene>
    <name evidence="2" type="ORF">GO621_02975</name>
</gene>
<comment type="caution">
    <text evidence="2">The sequence shown here is derived from an EMBL/GenBank/DDBJ whole genome shotgun (WGS) entry which is preliminary data.</text>
</comment>
<dbReference type="AlphaFoldDB" id="A0A7K1ST54"/>
<organism evidence="2 3">
    <name type="scientific">Mucilaginibacter arboris</name>
    <dbReference type="NCBI Taxonomy" id="2682090"/>
    <lineage>
        <taxon>Bacteria</taxon>
        <taxon>Pseudomonadati</taxon>
        <taxon>Bacteroidota</taxon>
        <taxon>Sphingobacteriia</taxon>
        <taxon>Sphingobacteriales</taxon>
        <taxon>Sphingobacteriaceae</taxon>
        <taxon>Mucilaginibacter</taxon>
    </lineage>
</organism>
<dbReference type="PANTHER" id="PTHR21064">
    <property type="entry name" value="AMINOGLYCOSIDE PHOSPHOTRANSFERASE DOMAIN-CONTAINING PROTEIN-RELATED"/>
    <property type="match status" value="1"/>
</dbReference>
<dbReference type="Gene3D" id="3.90.1200.10">
    <property type="match status" value="1"/>
</dbReference>
<evidence type="ECO:0000313" key="2">
    <source>
        <dbReference type="EMBL" id="MVN20496.1"/>
    </source>
</evidence>
<keyword evidence="2" id="KW-0808">Transferase</keyword>
<dbReference type="PANTHER" id="PTHR21064:SF5">
    <property type="entry name" value="SLR1880 PROTEIN"/>
    <property type="match status" value="1"/>
</dbReference>
<dbReference type="InterPro" id="IPR050249">
    <property type="entry name" value="Pseudomonas-type_ThrB"/>
</dbReference>